<feature type="signal peptide" evidence="1">
    <location>
        <begin position="1"/>
        <end position="32"/>
    </location>
</feature>
<accession>B6SNI3</accession>
<protein>
    <submittedName>
        <fullName evidence="2">Uncharacterized protein</fullName>
    </submittedName>
</protein>
<name>B6SNI3_MAIZE</name>
<sequence length="83" mass="8666">MMRPSPPRRLSLAAPFLILLLLTLLSPPRAAAAGGSSAWVALRGAVGSRKASPAEQEGAAAGLLRRLLPFHSGSFSFQIDSKV</sequence>
<dbReference type="EMBL" id="EU954298">
    <property type="protein sequence ID" value="ACG26416.1"/>
    <property type="molecule type" value="mRNA"/>
</dbReference>
<evidence type="ECO:0000256" key="1">
    <source>
        <dbReference type="SAM" id="SignalP"/>
    </source>
</evidence>
<dbReference type="AlphaFoldDB" id="B6SNI3"/>
<keyword evidence="1" id="KW-0732">Signal</keyword>
<feature type="chain" id="PRO_5002847353" evidence="1">
    <location>
        <begin position="33"/>
        <end position="83"/>
    </location>
</feature>
<evidence type="ECO:0000313" key="2">
    <source>
        <dbReference type="EMBL" id="ACG26416.1"/>
    </source>
</evidence>
<proteinExistence type="evidence at transcript level"/>
<reference evidence="2" key="1">
    <citation type="journal article" date="2009" name="Plant Mol. Biol.">
        <title>Insights into corn genes derived from large-scale cDNA sequencing.</title>
        <authorList>
            <person name="Alexandrov N.N."/>
            <person name="Brover V.V."/>
            <person name="Freidin S."/>
            <person name="Troukhan M.E."/>
            <person name="Tatarinova T.V."/>
            <person name="Zhang H."/>
            <person name="Swaller T.J."/>
            <person name="Lu Y.P."/>
            <person name="Bouck J."/>
            <person name="Flavell R.B."/>
            <person name="Feldmann K.A."/>
        </authorList>
    </citation>
    <scope>NUCLEOTIDE SEQUENCE</scope>
</reference>
<organism evidence="2">
    <name type="scientific">Zea mays</name>
    <name type="common">Maize</name>
    <dbReference type="NCBI Taxonomy" id="4577"/>
    <lineage>
        <taxon>Eukaryota</taxon>
        <taxon>Viridiplantae</taxon>
        <taxon>Streptophyta</taxon>
        <taxon>Embryophyta</taxon>
        <taxon>Tracheophyta</taxon>
        <taxon>Spermatophyta</taxon>
        <taxon>Magnoliopsida</taxon>
        <taxon>Liliopsida</taxon>
        <taxon>Poales</taxon>
        <taxon>Poaceae</taxon>
        <taxon>PACMAD clade</taxon>
        <taxon>Panicoideae</taxon>
        <taxon>Andropogonodae</taxon>
        <taxon>Andropogoneae</taxon>
        <taxon>Tripsacinae</taxon>
        <taxon>Zea</taxon>
    </lineage>
</organism>